<dbReference type="RefSeq" id="WP_394824596.1">
    <property type="nucleotide sequence ID" value="NZ_CP089984.1"/>
</dbReference>
<name>A0ABZ2LVQ0_9BACT</name>
<evidence type="ECO:0000313" key="4">
    <source>
        <dbReference type="Proteomes" id="UP001370348"/>
    </source>
</evidence>
<evidence type="ECO:0000256" key="2">
    <source>
        <dbReference type="SAM" id="SignalP"/>
    </source>
</evidence>
<gene>
    <name evidence="3" type="ORF">LZC94_45040</name>
</gene>
<organism evidence="3 4">
    <name type="scientific">Pendulispora albinea</name>
    <dbReference type="NCBI Taxonomy" id="2741071"/>
    <lineage>
        <taxon>Bacteria</taxon>
        <taxon>Pseudomonadati</taxon>
        <taxon>Myxococcota</taxon>
        <taxon>Myxococcia</taxon>
        <taxon>Myxococcales</taxon>
        <taxon>Sorangiineae</taxon>
        <taxon>Pendulisporaceae</taxon>
        <taxon>Pendulispora</taxon>
    </lineage>
</organism>
<evidence type="ECO:0000256" key="1">
    <source>
        <dbReference type="SAM" id="MobiDB-lite"/>
    </source>
</evidence>
<feature type="region of interest" description="Disordered" evidence="1">
    <location>
        <begin position="63"/>
        <end position="83"/>
    </location>
</feature>
<evidence type="ECO:0000313" key="3">
    <source>
        <dbReference type="EMBL" id="WXB14973.1"/>
    </source>
</evidence>
<sequence length="602" mass="65553">MHGKTWLARRRALWIGLLAVLTSCATEHTERTAPPNEGVTVDGIATADQDVLPGPLVSLPDSLKESDFRLSPPPVRERFASRSGDGKNTVVQVEFGPDARLDKLDRLVIHPDGKDIVLSRVSQTGFAAPVPIPFDTVRAEQQRIRDAARKLQLAAVPTFENRVRVDDTKIDFNLEQPRIQLLTPALALSTPSKTLAITSPAVVEDPTRTVNPCTGVGTPMGKWTFGHLMADMAGPTDPAIFTQKWLETWLTNQVVNGFTIPARGAMATILSSWPKLGDGRLDLAKAPLKLLAIVNRIDLAGNSVYGPVQGAEGRFVFEFLDPASCRPKEFLVILEYGVPRSSCTEMRDWAHQWLNLQTLALGSAAYNAALEAITEQFAGANADPSKPNGSALNQLRTNEIALGRWWELREFHLAGAPALLRPAPVVQNPDARYNTGGARNADLSTYINTRETCILNKTCAVPLTFPMPPGGPMLGASTLNNFDFWNAPGIMNNKARQVFSRNTCNGCHGRETNTRFVHISTAPFGGTSTLSGFMTGISVPDPTGNPPSPVAFHDLADRNARLHSIANKTCRLDAFQIPERLKPLVFLDPFPPVEIEPILASH</sequence>
<accession>A0ABZ2LVQ0</accession>
<dbReference type="Proteomes" id="UP001370348">
    <property type="component" value="Chromosome"/>
</dbReference>
<reference evidence="3 4" key="1">
    <citation type="submission" date="2021-12" db="EMBL/GenBank/DDBJ databases">
        <title>Discovery of the Pendulisporaceae a myxobacterial family with distinct sporulation behavior and unique specialized metabolism.</title>
        <authorList>
            <person name="Garcia R."/>
            <person name="Popoff A."/>
            <person name="Bader C.D."/>
            <person name="Loehr J."/>
            <person name="Walesch S."/>
            <person name="Walt C."/>
            <person name="Boldt J."/>
            <person name="Bunk B."/>
            <person name="Haeckl F.J.F.P.J."/>
            <person name="Gunesch A.P."/>
            <person name="Birkelbach J."/>
            <person name="Nuebel U."/>
            <person name="Pietschmann T."/>
            <person name="Bach T."/>
            <person name="Mueller R."/>
        </authorList>
    </citation>
    <scope>NUCLEOTIDE SEQUENCE [LARGE SCALE GENOMIC DNA]</scope>
    <source>
        <strain evidence="3 4">MSr11954</strain>
    </source>
</reference>
<protein>
    <recommendedName>
        <fullName evidence="5">Lipoprotein</fullName>
    </recommendedName>
</protein>
<proteinExistence type="predicted"/>
<evidence type="ECO:0008006" key="5">
    <source>
        <dbReference type="Google" id="ProtNLM"/>
    </source>
</evidence>
<dbReference type="EMBL" id="CP089984">
    <property type="protein sequence ID" value="WXB14973.1"/>
    <property type="molecule type" value="Genomic_DNA"/>
</dbReference>
<feature type="signal peptide" evidence="2">
    <location>
        <begin position="1"/>
        <end position="25"/>
    </location>
</feature>
<keyword evidence="4" id="KW-1185">Reference proteome</keyword>
<feature type="chain" id="PRO_5047314673" description="Lipoprotein" evidence="2">
    <location>
        <begin position="26"/>
        <end position="602"/>
    </location>
</feature>
<keyword evidence="2" id="KW-0732">Signal</keyword>
<dbReference type="PROSITE" id="PS51257">
    <property type="entry name" value="PROKAR_LIPOPROTEIN"/>
    <property type="match status" value="1"/>
</dbReference>